<evidence type="ECO:0000313" key="2">
    <source>
        <dbReference type="Proteomes" id="UP000601223"/>
    </source>
</evidence>
<protein>
    <submittedName>
        <fullName evidence="1">Methyltransferase</fullName>
    </submittedName>
</protein>
<evidence type="ECO:0000313" key="1">
    <source>
        <dbReference type="EMBL" id="GIF84981.1"/>
    </source>
</evidence>
<dbReference type="RefSeq" id="WP_203754085.1">
    <property type="nucleotide sequence ID" value="NZ_BONF01000042.1"/>
</dbReference>
<accession>A0A8J3JHY9</accession>
<sequence>MRLIDDTELHRSSVVANNAMNRERGLDGVNSYARDLGFHPLDRLRPRLAEHGTASWLDLCCGQGRALAQAAAQQLDGLTLTGVDLAGHFDPAATAAPDLTLVTASLGEWQPGRTFDLITCVHGLHYVGDKLGTLARVLTWLAPDGFFAAHLDLGSIRLLDGTPAVQPLRRLLRTAGLAYDGRRRLLTCTGPRELVLPFAYAGADDQAGPNYTGQPAVDSYYRPLPV</sequence>
<keyword evidence="1" id="KW-0489">Methyltransferase</keyword>
<reference evidence="1 2" key="1">
    <citation type="submission" date="2021-01" db="EMBL/GenBank/DDBJ databases">
        <title>Whole genome shotgun sequence of Catellatospora bangladeshensis NBRC 107357.</title>
        <authorList>
            <person name="Komaki H."/>
            <person name="Tamura T."/>
        </authorList>
    </citation>
    <scope>NUCLEOTIDE SEQUENCE [LARGE SCALE GENOMIC DNA]</scope>
    <source>
        <strain evidence="1 2">NBRC 107357</strain>
    </source>
</reference>
<proteinExistence type="predicted"/>
<dbReference type="Pfam" id="PF13489">
    <property type="entry name" value="Methyltransf_23"/>
    <property type="match status" value="1"/>
</dbReference>
<dbReference type="Gene3D" id="3.40.50.150">
    <property type="entry name" value="Vaccinia Virus protein VP39"/>
    <property type="match status" value="1"/>
</dbReference>
<dbReference type="SUPFAM" id="SSF53335">
    <property type="entry name" value="S-adenosyl-L-methionine-dependent methyltransferases"/>
    <property type="match status" value="1"/>
</dbReference>
<dbReference type="AlphaFoldDB" id="A0A8J3JHY9"/>
<comment type="caution">
    <text evidence="1">The sequence shown here is derived from an EMBL/GenBank/DDBJ whole genome shotgun (WGS) entry which is preliminary data.</text>
</comment>
<dbReference type="GO" id="GO:0032259">
    <property type="term" value="P:methylation"/>
    <property type="evidence" value="ECO:0007669"/>
    <property type="project" value="UniProtKB-KW"/>
</dbReference>
<name>A0A8J3JHY9_9ACTN</name>
<dbReference type="Proteomes" id="UP000601223">
    <property type="component" value="Unassembled WGS sequence"/>
</dbReference>
<dbReference type="InterPro" id="IPR029063">
    <property type="entry name" value="SAM-dependent_MTases_sf"/>
</dbReference>
<keyword evidence="2" id="KW-1185">Reference proteome</keyword>
<dbReference type="EMBL" id="BONF01000042">
    <property type="protein sequence ID" value="GIF84981.1"/>
    <property type="molecule type" value="Genomic_DNA"/>
</dbReference>
<gene>
    <name evidence="1" type="ORF">Cba03nite_63300</name>
</gene>
<dbReference type="GO" id="GO:0008168">
    <property type="term" value="F:methyltransferase activity"/>
    <property type="evidence" value="ECO:0007669"/>
    <property type="project" value="UniProtKB-KW"/>
</dbReference>
<keyword evidence="1" id="KW-0808">Transferase</keyword>
<organism evidence="1 2">
    <name type="scientific">Catellatospora bangladeshensis</name>
    <dbReference type="NCBI Taxonomy" id="310355"/>
    <lineage>
        <taxon>Bacteria</taxon>
        <taxon>Bacillati</taxon>
        <taxon>Actinomycetota</taxon>
        <taxon>Actinomycetes</taxon>
        <taxon>Micromonosporales</taxon>
        <taxon>Micromonosporaceae</taxon>
        <taxon>Catellatospora</taxon>
    </lineage>
</organism>